<protein>
    <submittedName>
        <fullName evidence="1">Uncharacterized protein</fullName>
    </submittedName>
</protein>
<proteinExistence type="predicted"/>
<gene>
    <name evidence="1" type="ORF">METZ01_LOCUS387156</name>
</gene>
<evidence type="ECO:0000313" key="1">
    <source>
        <dbReference type="EMBL" id="SVD34302.1"/>
    </source>
</evidence>
<dbReference type="AlphaFoldDB" id="A0A382UJH7"/>
<sequence>MSNTIVAEAMLARDRSSDPEKIMSAVLRPRKSEKDCSPRTQRTPSAMLLFPDPLGPTMQVTSPNSILVFAAKVL</sequence>
<reference evidence="1" key="1">
    <citation type="submission" date="2018-05" db="EMBL/GenBank/DDBJ databases">
        <authorList>
            <person name="Lanie J.A."/>
            <person name="Ng W.-L."/>
            <person name="Kazmierczak K.M."/>
            <person name="Andrzejewski T.M."/>
            <person name="Davidsen T.M."/>
            <person name="Wayne K.J."/>
            <person name="Tettelin H."/>
            <person name="Glass J.I."/>
            <person name="Rusch D."/>
            <person name="Podicherti R."/>
            <person name="Tsui H.-C.T."/>
            <person name="Winkler M.E."/>
        </authorList>
    </citation>
    <scope>NUCLEOTIDE SEQUENCE</scope>
</reference>
<accession>A0A382UJH7</accession>
<dbReference type="EMBL" id="UINC01144653">
    <property type="protein sequence ID" value="SVD34302.1"/>
    <property type="molecule type" value="Genomic_DNA"/>
</dbReference>
<name>A0A382UJH7_9ZZZZ</name>
<organism evidence="1">
    <name type="scientific">marine metagenome</name>
    <dbReference type="NCBI Taxonomy" id="408172"/>
    <lineage>
        <taxon>unclassified sequences</taxon>
        <taxon>metagenomes</taxon>
        <taxon>ecological metagenomes</taxon>
    </lineage>
</organism>